<evidence type="ECO:0000313" key="10">
    <source>
        <dbReference type="Proteomes" id="UP000034350"/>
    </source>
</evidence>
<dbReference type="NCBIfam" id="TIGR01020">
    <property type="entry name" value="uS5_euk_arch"/>
    <property type="match status" value="1"/>
</dbReference>
<dbReference type="VEuPathDB" id="MicrosporidiaDB:AAJ76_3900022261"/>
<organism evidence="9 10">
    <name type="scientific">Vairimorpha ceranae</name>
    <dbReference type="NCBI Taxonomy" id="40302"/>
    <lineage>
        <taxon>Eukaryota</taxon>
        <taxon>Fungi</taxon>
        <taxon>Fungi incertae sedis</taxon>
        <taxon>Microsporidia</taxon>
        <taxon>Nosematidae</taxon>
        <taxon>Vairimorpha</taxon>
    </lineage>
</organism>
<dbReference type="SUPFAM" id="SSF54211">
    <property type="entry name" value="Ribosomal protein S5 domain 2-like"/>
    <property type="match status" value="1"/>
</dbReference>
<dbReference type="InterPro" id="IPR005711">
    <property type="entry name" value="Ribosomal_uS5_euk/arc"/>
</dbReference>
<name>A0A0F9YQW3_9MICR</name>
<dbReference type="PANTHER" id="PTHR13718:SF4">
    <property type="entry name" value="40S RIBOSOMAL PROTEIN S2"/>
    <property type="match status" value="1"/>
</dbReference>
<dbReference type="InterPro" id="IPR014721">
    <property type="entry name" value="Ribsml_uS5_D2-typ_fold_subgr"/>
</dbReference>
<dbReference type="Gene3D" id="3.30.230.10">
    <property type="match status" value="1"/>
</dbReference>
<feature type="domain" description="S5 DRBM" evidence="8">
    <location>
        <begin position="57"/>
        <end position="120"/>
    </location>
</feature>
<dbReference type="InterPro" id="IPR000851">
    <property type="entry name" value="Ribosomal_uS5"/>
</dbReference>
<keyword evidence="2 6" id="KW-0689">Ribosomal protein</keyword>
<dbReference type="RefSeq" id="XP_024330659.1">
    <property type="nucleotide sequence ID" value="XM_024475428.1"/>
</dbReference>
<dbReference type="PANTHER" id="PTHR13718">
    <property type="entry name" value="RIBOSOMAL S SUBUNIT"/>
    <property type="match status" value="1"/>
</dbReference>
<dbReference type="Pfam" id="PF00333">
    <property type="entry name" value="Ribosomal_S5"/>
    <property type="match status" value="1"/>
</dbReference>
<dbReference type="OrthoDB" id="10253125at2759"/>
<dbReference type="OMA" id="PYEEWSD"/>
<keyword evidence="10" id="KW-1185">Reference proteome</keyword>
<evidence type="ECO:0000256" key="6">
    <source>
        <dbReference type="PROSITE-ProRule" id="PRU00268"/>
    </source>
</evidence>
<dbReference type="GeneID" id="36320371"/>
<dbReference type="InterPro" id="IPR013810">
    <property type="entry name" value="Ribosomal_uS5_N"/>
</dbReference>
<dbReference type="PROSITE" id="PS50881">
    <property type="entry name" value="S5_DSRBD"/>
    <property type="match status" value="1"/>
</dbReference>
<dbReference type="PROSITE" id="PS00585">
    <property type="entry name" value="RIBOSOMAL_S5"/>
    <property type="match status" value="1"/>
</dbReference>
<comment type="similarity">
    <text evidence="1 7">Belongs to the universal ribosomal protein uS5 family.</text>
</comment>
<protein>
    <recommendedName>
        <fullName evidence="4">Small ribosomal subunit protein uS5</fullName>
    </recommendedName>
    <alternativeName>
        <fullName evidence="5">40S ribosomal protein S2</fullName>
    </alternativeName>
</protein>
<dbReference type="Pfam" id="PF03719">
    <property type="entry name" value="Ribosomal_S5_C"/>
    <property type="match status" value="1"/>
</dbReference>
<sequence length="238" mass="25917">MQNKKFSRSAKEEEWVPITKLGRLVKDRKIQSLDTIFTHSLQIREAGIVDFLLGSNLRDEVLAIKSVQKQTRAGQKTSIKAVVAVGDGKGYVGIGTYSSKDAATAIKTAASRAKCNIRPVRLGLWEGDVGQAHTVSTKASGKCGASVVKIIPAPKGSGIIASGVPKTILELAGVKDAYTRCFGATYTTENFAKATIEALEKASSLFMPSQWTEPIKQLNPLMEFSYYLNKQEKMQFNQ</sequence>
<evidence type="ECO:0000256" key="1">
    <source>
        <dbReference type="ARBA" id="ARBA00008945"/>
    </source>
</evidence>
<comment type="caution">
    <text evidence="9">The sequence shown here is derived from an EMBL/GenBank/DDBJ whole genome shotgun (WGS) entry which is preliminary data.</text>
</comment>
<dbReference type="InterPro" id="IPR005324">
    <property type="entry name" value="Ribosomal_uS5_C"/>
</dbReference>
<dbReference type="GO" id="GO:0003735">
    <property type="term" value="F:structural constituent of ribosome"/>
    <property type="evidence" value="ECO:0007669"/>
    <property type="project" value="UniProtKB-UniRule"/>
</dbReference>
<dbReference type="FunFam" id="3.30.230.10:FF:000004">
    <property type="entry name" value="40S ribosomal protein S2"/>
    <property type="match status" value="1"/>
</dbReference>
<dbReference type="VEuPathDB" id="MicrosporidiaDB:NCER_101441"/>
<keyword evidence="3 6" id="KW-0687">Ribonucleoprotein</keyword>
<dbReference type="GO" id="GO:0006412">
    <property type="term" value="P:translation"/>
    <property type="evidence" value="ECO:0007669"/>
    <property type="project" value="InterPro"/>
</dbReference>
<reference evidence="9 10" key="1">
    <citation type="journal article" date="2015" name="Environ. Microbiol.">
        <title>Genome analyses suggest the presence of polyploidy and recent human-driven expansions in eight global populations of the honeybee pathogen Nosema ceranae.</title>
        <authorList>
            <person name="Pelin A."/>
            <person name="Selman M."/>
            <person name="Aris-Brosou S."/>
            <person name="Farinelli L."/>
            <person name="Corradi N."/>
        </authorList>
    </citation>
    <scope>NUCLEOTIDE SEQUENCE [LARGE SCALE GENOMIC DNA]</scope>
    <source>
        <strain evidence="9 10">PA08 1199</strain>
    </source>
</reference>
<dbReference type="GO" id="GO:0022627">
    <property type="term" value="C:cytosolic small ribosomal subunit"/>
    <property type="evidence" value="ECO:0007669"/>
    <property type="project" value="TreeGrafter"/>
</dbReference>
<proteinExistence type="inferred from homology"/>
<evidence type="ECO:0000256" key="4">
    <source>
        <dbReference type="ARBA" id="ARBA00035255"/>
    </source>
</evidence>
<dbReference type="InterPro" id="IPR018192">
    <property type="entry name" value="Ribosomal_uS5_N_CS"/>
</dbReference>
<gene>
    <name evidence="9" type="ORF">AAJ76_3900022261</name>
</gene>
<evidence type="ECO:0000256" key="5">
    <source>
        <dbReference type="ARBA" id="ARBA00035407"/>
    </source>
</evidence>
<accession>A0A0F9YQW3</accession>
<dbReference type="Gene3D" id="3.30.160.20">
    <property type="match status" value="1"/>
</dbReference>
<dbReference type="EMBL" id="JPQZ01000039">
    <property type="protein sequence ID" value="KKO74917.1"/>
    <property type="molecule type" value="Genomic_DNA"/>
</dbReference>
<dbReference type="AlphaFoldDB" id="A0A0F9YQW3"/>
<evidence type="ECO:0000313" key="9">
    <source>
        <dbReference type="EMBL" id="KKO74917.1"/>
    </source>
</evidence>
<dbReference type="FunFam" id="3.30.160.20:FF:000002">
    <property type="entry name" value="40S ribosomal protein S2"/>
    <property type="match status" value="1"/>
</dbReference>
<evidence type="ECO:0000256" key="7">
    <source>
        <dbReference type="RuleBase" id="RU003823"/>
    </source>
</evidence>
<dbReference type="SUPFAM" id="SSF54768">
    <property type="entry name" value="dsRNA-binding domain-like"/>
    <property type="match status" value="1"/>
</dbReference>
<dbReference type="GO" id="GO:0003723">
    <property type="term" value="F:RNA binding"/>
    <property type="evidence" value="ECO:0007669"/>
    <property type="project" value="InterPro"/>
</dbReference>
<evidence type="ECO:0000256" key="2">
    <source>
        <dbReference type="ARBA" id="ARBA00022980"/>
    </source>
</evidence>
<dbReference type="Proteomes" id="UP000034350">
    <property type="component" value="Unassembled WGS sequence"/>
</dbReference>
<dbReference type="InterPro" id="IPR020568">
    <property type="entry name" value="Ribosomal_Su5_D2-typ_SF"/>
</dbReference>
<evidence type="ECO:0000259" key="8">
    <source>
        <dbReference type="PROSITE" id="PS50881"/>
    </source>
</evidence>
<evidence type="ECO:0000256" key="3">
    <source>
        <dbReference type="ARBA" id="ARBA00023274"/>
    </source>
</evidence>